<protein>
    <submittedName>
        <fullName evidence="1">Uncharacterized protein</fullName>
    </submittedName>
</protein>
<gene>
    <name evidence="1" type="ORF">H8718_09145</name>
</gene>
<name>A0A926I9E3_9FIRM</name>
<dbReference type="RefSeq" id="WP_249332649.1">
    <property type="nucleotide sequence ID" value="NZ_JACRSY010000012.1"/>
</dbReference>
<accession>A0A926I9E3</accession>
<dbReference type="EMBL" id="JACRSY010000012">
    <property type="protein sequence ID" value="MBC8579695.1"/>
    <property type="molecule type" value="Genomic_DNA"/>
</dbReference>
<dbReference type="AlphaFoldDB" id="A0A926I9E3"/>
<evidence type="ECO:0000313" key="1">
    <source>
        <dbReference type="EMBL" id="MBC8579695.1"/>
    </source>
</evidence>
<organism evidence="1 2">
    <name type="scientific">Zhenhengia yiwuensis</name>
    <dbReference type="NCBI Taxonomy" id="2763666"/>
    <lineage>
        <taxon>Bacteria</taxon>
        <taxon>Bacillati</taxon>
        <taxon>Bacillota</taxon>
        <taxon>Clostridia</taxon>
        <taxon>Lachnospirales</taxon>
        <taxon>Lachnospiraceae</taxon>
        <taxon>Zhenhengia</taxon>
    </lineage>
</organism>
<keyword evidence="2" id="KW-1185">Reference proteome</keyword>
<reference evidence="1" key="1">
    <citation type="submission" date="2020-08" db="EMBL/GenBank/DDBJ databases">
        <title>Genome public.</title>
        <authorList>
            <person name="Liu C."/>
            <person name="Sun Q."/>
        </authorList>
    </citation>
    <scope>NUCLEOTIDE SEQUENCE</scope>
    <source>
        <strain evidence="1">NSJ-12</strain>
    </source>
</reference>
<evidence type="ECO:0000313" key="2">
    <source>
        <dbReference type="Proteomes" id="UP000655830"/>
    </source>
</evidence>
<comment type="caution">
    <text evidence="1">The sequence shown here is derived from an EMBL/GenBank/DDBJ whole genome shotgun (WGS) entry which is preliminary data.</text>
</comment>
<sequence>MNTQFKVIKTITQDKKVGGKIEFVLEGNVDEKLFEKATQRKLAKVLATQIFEDKSFKENILDKIAYQPVAL</sequence>
<proteinExistence type="predicted"/>
<dbReference type="Proteomes" id="UP000655830">
    <property type="component" value="Unassembled WGS sequence"/>
</dbReference>